<reference evidence="2 3" key="1">
    <citation type="submission" date="2018-10" db="EMBL/GenBank/DDBJ databases">
        <authorList>
            <consortium name="IHU Genomes"/>
        </authorList>
    </citation>
    <scope>NUCLEOTIDE SEQUENCE [LARGE SCALE GENOMIC DNA]</scope>
    <source>
        <strain evidence="2 3">A1</strain>
    </source>
</reference>
<dbReference type="EMBL" id="UPSH01000001">
    <property type="protein sequence ID" value="VBB17640.1"/>
    <property type="molecule type" value="Genomic_DNA"/>
</dbReference>
<dbReference type="Gene3D" id="3.40.50.1820">
    <property type="entry name" value="alpha/beta hydrolase"/>
    <property type="match status" value="1"/>
</dbReference>
<evidence type="ECO:0000313" key="3">
    <source>
        <dbReference type="Proteomes" id="UP000594342"/>
    </source>
</evidence>
<keyword evidence="1" id="KW-0812">Transmembrane</keyword>
<gene>
    <name evidence="2" type="ORF">YASMINEVIRUS_103</name>
</gene>
<keyword evidence="1" id="KW-0472">Membrane</keyword>
<feature type="transmembrane region" description="Helical" evidence="1">
    <location>
        <begin position="233"/>
        <end position="253"/>
    </location>
</feature>
<keyword evidence="1" id="KW-1133">Transmembrane helix</keyword>
<comment type="caution">
    <text evidence="2">The sequence shown here is derived from an EMBL/GenBank/DDBJ whole genome shotgun (WGS) entry which is preliminary data.</text>
</comment>
<keyword evidence="2" id="KW-0378">Hydrolase</keyword>
<keyword evidence="3" id="KW-1185">Reference proteome</keyword>
<accession>A0A5K0U756</accession>
<evidence type="ECO:0000313" key="2">
    <source>
        <dbReference type="EMBL" id="VBB17640.1"/>
    </source>
</evidence>
<dbReference type="InterPro" id="IPR029058">
    <property type="entry name" value="AB_hydrolase_fold"/>
</dbReference>
<feature type="transmembrane region" description="Helical" evidence="1">
    <location>
        <begin position="274"/>
        <end position="292"/>
    </location>
</feature>
<dbReference type="GO" id="GO:0016787">
    <property type="term" value="F:hydrolase activity"/>
    <property type="evidence" value="ECO:0007669"/>
    <property type="project" value="UniProtKB-KW"/>
</dbReference>
<sequence>MYILTGLLFLLGYTALETSRYVGYIRRKNKYNSGRVADDELGVDATLYTRPGSYETHDFSVKAKTGSAYAMELLTNIRKQKNVVKNLRYITDNKKLEDVTREMMYTIIRSAIYLDDSFRNDTNYTHNMNNPNNMDDQDTTQLIPQNVKPINVRTMCDEEIDRSIFNIIEQLEASVSAELGVNFKFSLGSSRTLKVGNSKNFNHFKPGREPINPVFKPLPLLFAIRSIKIIGSFIFWLRGFVLYHGLHGLSFMVRRKQTSNMSNTSNTGSNSKRGTLMLIHGIGIGISPYVNFVQMFDEYDDLIMVELPNIGYGKYVDDYPTPDAINESIMDHLSTYHKHLYKVPSTDNNDSTNTLPAIDLMGHSYGTVIISYLLRDTTFINTINYRKIVLLDPVCFTENIFKLCHIAKLGIVDFISFERKSICSSVKDIVQTIERSIQFLVLFSDIDTQMLIKRTIFLHEVCFPSSLLGKNVYVVLAEHDMYVNVQEVHHVALQHETNCIIIDGIGHSDMVFNSREKQIVVDFIRKNDHDDIEIC</sequence>
<dbReference type="PANTHER" id="PTHR37471:SF1">
    <property type="entry name" value="AB HYDROLASE-1 DOMAIN-CONTAINING PROTEIN"/>
    <property type="match status" value="1"/>
</dbReference>
<dbReference type="SUPFAM" id="SSF53474">
    <property type="entry name" value="alpha/beta-Hydrolases"/>
    <property type="match status" value="1"/>
</dbReference>
<evidence type="ECO:0000256" key="1">
    <source>
        <dbReference type="SAM" id="Phobius"/>
    </source>
</evidence>
<proteinExistence type="predicted"/>
<dbReference type="PANTHER" id="PTHR37471">
    <property type="entry name" value="UNNAMED PRODUCT"/>
    <property type="match status" value="1"/>
</dbReference>
<name>A0A5K0U756_9VIRU</name>
<organism evidence="2 3">
    <name type="scientific">Yasminevirus sp. GU-2018</name>
    <dbReference type="NCBI Taxonomy" id="2420051"/>
    <lineage>
        <taxon>Viruses</taxon>
        <taxon>Varidnaviria</taxon>
        <taxon>Bamfordvirae</taxon>
        <taxon>Nucleocytoviricota</taxon>
        <taxon>Megaviricetes</taxon>
        <taxon>Imitervirales</taxon>
        <taxon>Mimiviridae</taxon>
        <taxon>Klosneuvirinae</taxon>
        <taxon>Yasminevirus</taxon>
        <taxon>Yasminevirus saudimassiliense</taxon>
    </lineage>
</organism>
<dbReference type="Proteomes" id="UP000594342">
    <property type="component" value="Unassembled WGS sequence"/>
</dbReference>
<protein>
    <submittedName>
        <fullName evidence="2">Alpha/beta hydrolase fold</fullName>
    </submittedName>
</protein>